<dbReference type="Proteomes" id="UP000184035">
    <property type="component" value="Unassembled WGS sequence"/>
</dbReference>
<reference evidence="2 3" key="1">
    <citation type="submission" date="2016-11" db="EMBL/GenBank/DDBJ databases">
        <authorList>
            <person name="Jaros S."/>
            <person name="Januszkiewicz K."/>
            <person name="Wedrychowicz H."/>
        </authorList>
    </citation>
    <scope>NUCLEOTIDE SEQUENCE [LARGE SCALE GENOMIC DNA]</scope>
    <source>
        <strain evidence="2 3">DSM 2631</strain>
    </source>
</reference>
<keyword evidence="1" id="KW-0472">Membrane</keyword>
<keyword evidence="1" id="KW-0812">Transmembrane</keyword>
<gene>
    <name evidence="2" type="ORF">SAMN05443638_11369</name>
</gene>
<evidence type="ECO:0000313" key="2">
    <source>
        <dbReference type="EMBL" id="SHE83724.1"/>
    </source>
</evidence>
<keyword evidence="3" id="KW-1185">Reference proteome</keyword>
<dbReference type="EMBL" id="FQVM01000013">
    <property type="protein sequence ID" value="SHE83724.1"/>
    <property type="molecule type" value="Genomic_DNA"/>
</dbReference>
<dbReference type="STRING" id="1533.SAMN05443638_11369"/>
<name>A0A1M4WR78_9CLOT</name>
<proteinExistence type="predicted"/>
<feature type="transmembrane region" description="Helical" evidence="1">
    <location>
        <begin position="12"/>
        <end position="31"/>
    </location>
</feature>
<protein>
    <submittedName>
        <fullName evidence="2">Uncharacterized protein</fullName>
    </submittedName>
</protein>
<evidence type="ECO:0000256" key="1">
    <source>
        <dbReference type="SAM" id="Phobius"/>
    </source>
</evidence>
<keyword evidence="1" id="KW-1133">Transmembrane helix</keyword>
<organism evidence="2 3">
    <name type="scientific">Clostridium fallax</name>
    <dbReference type="NCBI Taxonomy" id="1533"/>
    <lineage>
        <taxon>Bacteria</taxon>
        <taxon>Bacillati</taxon>
        <taxon>Bacillota</taxon>
        <taxon>Clostridia</taxon>
        <taxon>Eubacteriales</taxon>
        <taxon>Clostridiaceae</taxon>
        <taxon>Clostridium</taxon>
    </lineage>
</organism>
<dbReference type="AlphaFoldDB" id="A0A1M4WR78"/>
<accession>A0A1M4WR78</accession>
<feature type="non-terminal residue" evidence="2">
    <location>
        <position position="49"/>
    </location>
</feature>
<sequence>MNEKKLYKLKFNNLIIFIDIILIIFGIYIIYKGLINNKLIIALLIDLIL</sequence>
<evidence type="ECO:0000313" key="3">
    <source>
        <dbReference type="Proteomes" id="UP000184035"/>
    </source>
</evidence>